<evidence type="ECO:0000313" key="16">
    <source>
        <dbReference type="EMBL" id="CAD7281736.1"/>
    </source>
</evidence>
<protein>
    <recommendedName>
        <fullName evidence="3 14">Essential MCU regulator, mitochondrial</fullName>
    </recommendedName>
    <alternativeName>
        <fullName evidence="14">Single-pass membrane protein with aspartate-rich tail 1, mitochondrial</fullName>
    </alternativeName>
</protein>
<dbReference type="GO" id="GO:0051560">
    <property type="term" value="P:mitochondrial calcium ion homeostasis"/>
    <property type="evidence" value="ECO:0007669"/>
    <property type="project" value="UniProtKB-UniRule"/>
</dbReference>
<accession>A0A7R9GGM9</accession>
<dbReference type="GO" id="GO:1990246">
    <property type="term" value="C:uniplex complex"/>
    <property type="evidence" value="ECO:0007669"/>
    <property type="project" value="UniProtKB-UniRule"/>
</dbReference>
<comment type="subunit">
    <text evidence="14">Component of the uniplex complex. Interacts (via the transmembrane region) with MCU (via the first transmembrane region); the interaction is direct.</text>
</comment>
<gene>
    <name evidence="16" type="ORF">NMOB1V02_LOCUS9373</name>
</gene>
<dbReference type="InterPro" id="IPR018782">
    <property type="entry name" value="MCU_reg"/>
</dbReference>
<dbReference type="EMBL" id="CAJPEX010003133">
    <property type="protein sequence ID" value="CAG0921888.1"/>
    <property type="molecule type" value="Genomic_DNA"/>
</dbReference>
<evidence type="ECO:0000256" key="8">
    <source>
        <dbReference type="ARBA" id="ARBA00022837"/>
    </source>
</evidence>
<evidence type="ECO:0000313" key="17">
    <source>
        <dbReference type="Proteomes" id="UP000678499"/>
    </source>
</evidence>
<evidence type="ECO:0000256" key="9">
    <source>
        <dbReference type="ARBA" id="ARBA00022946"/>
    </source>
</evidence>
<evidence type="ECO:0000256" key="1">
    <source>
        <dbReference type="ARBA" id="ARBA00004434"/>
    </source>
</evidence>
<comment type="function">
    <text evidence="14">Essential regulatory subunit of the mitochondrial calcium uniporter complex (uniplex), a complex that mediates calcium uptake into mitochondria.</text>
</comment>
<evidence type="ECO:0000256" key="4">
    <source>
        <dbReference type="ARBA" id="ARBA00022448"/>
    </source>
</evidence>
<evidence type="ECO:0000256" key="12">
    <source>
        <dbReference type="ARBA" id="ARBA00023128"/>
    </source>
</evidence>
<dbReference type="AlphaFoldDB" id="A0A7R9GGM9"/>
<evidence type="ECO:0000256" key="3">
    <source>
        <dbReference type="ARBA" id="ARBA00022180"/>
    </source>
</evidence>
<name>A0A7R9GGM9_9CRUS</name>
<keyword evidence="12 14" id="KW-0496">Mitochondrion</keyword>
<dbReference type="Pfam" id="PF10161">
    <property type="entry name" value="DDDD"/>
    <property type="match status" value="1"/>
</dbReference>
<evidence type="ECO:0000256" key="5">
    <source>
        <dbReference type="ARBA" id="ARBA00022568"/>
    </source>
</evidence>
<dbReference type="OrthoDB" id="10039145at2759"/>
<evidence type="ECO:0000256" key="10">
    <source>
        <dbReference type="ARBA" id="ARBA00022989"/>
    </source>
</evidence>
<feature type="chain" id="PRO_5036403271" description="Essential MCU regulator, mitochondrial" evidence="15">
    <location>
        <begin position="17"/>
        <end position="188"/>
    </location>
</feature>
<evidence type="ECO:0000256" key="11">
    <source>
        <dbReference type="ARBA" id="ARBA00023065"/>
    </source>
</evidence>
<evidence type="ECO:0000256" key="14">
    <source>
        <dbReference type="RuleBase" id="RU369077"/>
    </source>
</evidence>
<proteinExistence type="inferred from homology"/>
<comment type="subcellular location">
    <subcellularLocation>
        <location evidence="1 14">Mitochondrion inner membrane</location>
        <topology evidence="1 14">Single-pass membrane protein</topology>
    </subcellularLocation>
</comment>
<dbReference type="EMBL" id="OA885170">
    <property type="protein sequence ID" value="CAD7281736.1"/>
    <property type="molecule type" value="Genomic_DNA"/>
</dbReference>
<feature type="transmembrane region" description="Helical" evidence="14">
    <location>
        <begin position="146"/>
        <end position="165"/>
    </location>
</feature>
<keyword evidence="6 14" id="KW-0812">Transmembrane</keyword>
<evidence type="ECO:0000256" key="6">
    <source>
        <dbReference type="ARBA" id="ARBA00022692"/>
    </source>
</evidence>
<keyword evidence="17" id="KW-1185">Reference proteome</keyword>
<keyword evidence="10 14" id="KW-1133">Transmembrane helix</keyword>
<evidence type="ECO:0000256" key="15">
    <source>
        <dbReference type="SAM" id="SignalP"/>
    </source>
</evidence>
<sequence>MFALLDVAFIYTLTLALEILREEQDVVMHLLKIEAVNVDNCINFYFLCLWRLRSNLGSKLIPKYFLVGQNALESQMRLMAGTSSGTEFFCMISFRMVPSKFGGVVRRHLVPSSVTMRCWPLSIVPRRTAVLTPEGAYHPEPKKVRFGLAAVFLTVIPGLFLGAMISKTLASFLEEQDLFVPSDDDDDD</sequence>
<evidence type="ECO:0000256" key="2">
    <source>
        <dbReference type="ARBA" id="ARBA00008958"/>
    </source>
</evidence>
<keyword evidence="4 14" id="KW-0813">Transport</keyword>
<keyword evidence="9 14" id="KW-0809">Transit peptide</keyword>
<keyword evidence="5 14" id="KW-0109">Calcium transport</keyword>
<dbReference type="GO" id="GO:0036444">
    <property type="term" value="P:calcium import into the mitochondrion"/>
    <property type="evidence" value="ECO:0007669"/>
    <property type="project" value="UniProtKB-UniRule"/>
</dbReference>
<dbReference type="Proteomes" id="UP000678499">
    <property type="component" value="Unassembled WGS sequence"/>
</dbReference>
<dbReference type="PANTHER" id="PTHR33904">
    <property type="entry name" value="ESSENTIAL MCU REGULATOR, MITOCHONDRIAL"/>
    <property type="match status" value="1"/>
</dbReference>
<reference evidence="16" key="1">
    <citation type="submission" date="2020-11" db="EMBL/GenBank/DDBJ databases">
        <authorList>
            <person name="Tran Van P."/>
        </authorList>
    </citation>
    <scope>NUCLEOTIDE SEQUENCE</scope>
</reference>
<organism evidence="16">
    <name type="scientific">Notodromas monacha</name>
    <dbReference type="NCBI Taxonomy" id="399045"/>
    <lineage>
        <taxon>Eukaryota</taxon>
        <taxon>Metazoa</taxon>
        <taxon>Ecdysozoa</taxon>
        <taxon>Arthropoda</taxon>
        <taxon>Crustacea</taxon>
        <taxon>Oligostraca</taxon>
        <taxon>Ostracoda</taxon>
        <taxon>Podocopa</taxon>
        <taxon>Podocopida</taxon>
        <taxon>Cypridocopina</taxon>
        <taxon>Cypridoidea</taxon>
        <taxon>Cyprididae</taxon>
        <taxon>Notodromas</taxon>
    </lineage>
</organism>
<dbReference type="PANTHER" id="PTHR33904:SF1">
    <property type="entry name" value="ESSENTIAL MCU REGULATOR, MITOCHONDRIAL"/>
    <property type="match status" value="1"/>
</dbReference>
<keyword evidence="15" id="KW-0732">Signal</keyword>
<evidence type="ECO:0000256" key="13">
    <source>
        <dbReference type="ARBA" id="ARBA00023136"/>
    </source>
</evidence>
<evidence type="ECO:0000256" key="7">
    <source>
        <dbReference type="ARBA" id="ARBA00022792"/>
    </source>
</evidence>
<keyword evidence="7 14" id="KW-0999">Mitochondrion inner membrane</keyword>
<comment type="similarity">
    <text evidence="2 14">Belongs to the SMDT1/EMRE family.</text>
</comment>
<keyword evidence="11 14" id="KW-0406">Ion transport</keyword>
<keyword evidence="13 14" id="KW-0472">Membrane</keyword>
<feature type="signal peptide" evidence="15">
    <location>
        <begin position="1"/>
        <end position="16"/>
    </location>
</feature>
<keyword evidence="8 14" id="KW-0106">Calcium</keyword>